<feature type="transmembrane region" description="Helical" evidence="4">
    <location>
        <begin position="225"/>
        <end position="249"/>
    </location>
</feature>
<keyword evidence="1" id="KW-0813">Transport</keyword>
<evidence type="ECO:0000256" key="4">
    <source>
        <dbReference type="SAM" id="Phobius"/>
    </source>
</evidence>
<dbReference type="Proteomes" id="UP000434276">
    <property type="component" value="Unassembled WGS sequence"/>
</dbReference>
<evidence type="ECO:0000256" key="3">
    <source>
        <dbReference type="SAM" id="MobiDB-lite"/>
    </source>
</evidence>
<gene>
    <name evidence="5" type="ORF">C24_LOCUS11049</name>
</gene>
<dbReference type="Pfam" id="PF05266">
    <property type="entry name" value="DUF724"/>
    <property type="match status" value="1"/>
</dbReference>
<keyword evidence="4" id="KW-0472">Membrane</keyword>
<accession>A0A5S9X7K5</accession>
<evidence type="ECO:0000256" key="1">
    <source>
        <dbReference type="ARBA" id="ARBA00022448"/>
    </source>
</evidence>
<evidence type="ECO:0000313" key="5">
    <source>
        <dbReference type="EMBL" id="CAA0377376.1"/>
    </source>
</evidence>
<sequence length="250" mass="28473">MFLTNGSRAGPVKERGLLIIDADHPNYDASGRGKRRRVEQEHHSDLNNETAAPTGGSAGEEIVLPFTKTLASWKEFESDEVYKRTPQRPHFPSLAYTHPSFGEPTAAYLTAAFIDCVKTVDGMCEDTPKSELDVYRETFKMFEEQGFDVAEPLSQVLTLLVLRKMRRESLRQQKGMEKEMADDYSKLKKSLVRCKSSFEDKETAKIKDMGSFHGCGWIYPYNFCFYLILFCNNSVVLATACLWLLAFLFM</sequence>
<dbReference type="EMBL" id="CACSHJ010000088">
    <property type="protein sequence ID" value="CAA0377376.1"/>
    <property type="molecule type" value="Genomic_DNA"/>
</dbReference>
<dbReference type="AlphaFoldDB" id="A0A5S9X7K5"/>
<name>A0A5S9X7K5_ARATH</name>
<feature type="region of interest" description="Disordered" evidence="3">
    <location>
        <begin position="28"/>
        <end position="59"/>
    </location>
</feature>
<dbReference type="OrthoDB" id="1114236at2759"/>
<keyword evidence="4" id="KW-0812">Transmembrane</keyword>
<evidence type="ECO:0000256" key="2">
    <source>
        <dbReference type="ARBA" id="ARBA00022604"/>
    </source>
</evidence>
<dbReference type="ExpressionAtlas" id="A0A5S9X7K5">
    <property type="expression patterns" value="baseline and differential"/>
</dbReference>
<evidence type="ECO:0000313" key="6">
    <source>
        <dbReference type="Proteomes" id="UP000434276"/>
    </source>
</evidence>
<dbReference type="InterPro" id="IPR007930">
    <property type="entry name" value="DUF724"/>
</dbReference>
<keyword evidence="2" id="KW-0341">Growth regulation</keyword>
<protein>
    <submittedName>
        <fullName evidence="5">Uncharacterized protein</fullName>
    </submittedName>
</protein>
<reference evidence="5 6" key="1">
    <citation type="submission" date="2019-12" db="EMBL/GenBank/DDBJ databases">
        <authorList>
            <person name="Jiao W.-B."/>
            <person name="Schneeberger K."/>
        </authorList>
    </citation>
    <scope>NUCLEOTIDE SEQUENCE [LARGE SCALE GENOMIC DNA]</scope>
    <source>
        <strain evidence="6">cv. C24</strain>
    </source>
</reference>
<organism evidence="5 6">
    <name type="scientific">Arabidopsis thaliana</name>
    <name type="common">Mouse-ear cress</name>
    <dbReference type="NCBI Taxonomy" id="3702"/>
    <lineage>
        <taxon>Eukaryota</taxon>
        <taxon>Viridiplantae</taxon>
        <taxon>Streptophyta</taxon>
        <taxon>Embryophyta</taxon>
        <taxon>Tracheophyta</taxon>
        <taxon>Spermatophyta</taxon>
        <taxon>Magnoliopsida</taxon>
        <taxon>eudicotyledons</taxon>
        <taxon>Gunneridae</taxon>
        <taxon>Pentapetalae</taxon>
        <taxon>rosids</taxon>
        <taxon>malvids</taxon>
        <taxon>Brassicales</taxon>
        <taxon>Brassicaceae</taxon>
        <taxon>Camelineae</taxon>
        <taxon>Arabidopsis</taxon>
    </lineage>
</organism>
<keyword evidence="4" id="KW-1133">Transmembrane helix</keyword>
<proteinExistence type="predicted"/>